<evidence type="ECO:0000256" key="1">
    <source>
        <dbReference type="ARBA" id="ARBA00004651"/>
    </source>
</evidence>
<keyword evidence="5" id="KW-0349">Heme</keyword>
<feature type="domain" description="Cytochrome b561 bacterial/Ni-hydrogenase" evidence="13">
    <location>
        <begin position="29"/>
        <end position="218"/>
    </location>
</feature>
<feature type="transmembrane region" description="Helical" evidence="12">
    <location>
        <begin position="145"/>
        <end position="165"/>
    </location>
</feature>
<sequence length="235" mass="25972">MYDHVLYQNTRRAPAIMKMNAIRSRRRLHPWPVRIMHWTNAVAMVVLIGSGWGIYDDSVIIHGVYFPKAIRLGSWAAESLLWHFAAMWLLVANGGAYLVYGVATGRLRERLLPIRPSDIVQTVRDTLRLKLAHEDLTTYNAVQKILYIVAILAGISQVVSGLAIWKPVQFSGLVALLGGFQGARLVHFAGMAVLAGFLAIHVVLALLVPRTLWAMLTGGPVRQPALPAVAREAAR</sequence>
<accession>A0ABV1R906</accession>
<keyword evidence="3" id="KW-0813">Transport</keyword>
<dbReference type="InterPro" id="IPR016174">
    <property type="entry name" value="Di-haem_cyt_TM"/>
</dbReference>
<comment type="subcellular location">
    <subcellularLocation>
        <location evidence="1">Cell membrane</location>
        <topology evidence="1">Multi-pass membrane protein</topology>
    </subcellularLocation>
</comment>
<evidence type="ECO:0000256" key="4">
    <source>
        <dbReference type="ARBA" id="ARBA00022475"/>
    </source>
</evidence>
<protein>
    <submittedName>
        <fullName evidence="14">Cytochrome b/b6 domain-containing protein</fullName>
    </submittedName>
</protein>
<evidence type="ECO:0000256" key="5">
    <source>
        <dbReference type="ARBA" id="ARBA00022617"/>
    </source>
</evidence>
<dbReference type="PRINTS" id="PR00161">
    <property type="entry name" value="NIHGNASECYTB"/>
</dbReference>
<comment type="similarity">
    <text evidence="2">Belongs to the HupC/HyaC/HydC family.</text>
</comment>
<dbReference type="Pfam" id="PF01292">
    <property type="entry name" value="Ni_hydr_CYTB"/>
    <property type="match status" value="1"/>
</dbReference>
<evidence type="ECO:0000256" key="7">
    <source>
        <dbReference type="ARBA" id="ARBA00022723"/>
    </source>
</evidence>
<name>A0ABV1R906_9HYPH</name>
<dbReference type="PANTHER" id="PTHR30485">
    <property type="entry name" value="NI/FE-HYDROGENASE 1 B-TYPE CYTOCHROME SUBUNIT"/>
    <property type="match status" value="1"/>
</dbReference>
<evidence type="ECO:0000256" key="3">
    <source>
        <dbReference type="ARBA" id="ARBA00022448"/>
    </source>
</evidence>
<dbReference type="SUPFAM" id="SSF81342">
    <property type="entry name" value="Transmembrane di-heme cytochromes"/>
    <property type="match status" value="1"/>
</dbReference>
<keyword evidence="11 12" id="KW-0472">Membrane</keyword>
<keyword evidence="9 12" id="KW-1133">Transmembrane helix</keyword>
<gene>
    <name evidence="14" type="ORF">ABS770_24055</name>
</gene>
<evidence type="ECO:0000256" key="9">
    <source>
        <dbReference type="ARBA" id="ARBA00022989"/>
    </source>
</evidence>
<evidence type="ECO:0000256" key="10">
    <source>
        <dbReference type="ARBA" id="ARBA00023004"/>
    </source>
</evidence>
<keyword evidence="7" id="KW-0479">Metal-binding</keyword>
<dbReference type="Proteomes" id="UP001432995">
    <property type="component" value="Unassembled WGS sequence"/>
</dbReference>
<evidence type="ECO:0000256" key="11">
    <source>
        <dbReference type="ARBA" id="ARBA00023136"/>
    </source>
</evidence>
<dbReference type="InterPro" id="IPR051542">
    <property type="entry name" value="Hydrogenase_cytochrome"/>
</dbReference>
<evidence type="ECO:0000256" key="2">
    <source>
        <dbReference type="ARBA" id="ARBA00008622"/>
    </source>
</evidence>
<feature type="transmembrane region" description="Helical" evidence="12">
    <location>
        <begin position="185"/>
        <end position="208"/>
    </location>
</feature>
<evidence type="ECO:0000256" key="8">
    <source>
        <dbReference type="ARBA" id="ARBA00022982"/>
    </source>
</evidence>
<reference evidence="14" key="1">
    <citation type="submission" date="2024-06" db="EMBL/GenBank/DDBJ databases">
        <authorList>
            <person name="Campbell A.G."/>
        </authorList>
    </citation>
    <scope>NUCLEOTIDE SEQUENCE</scope>
    <source>
        <strain evidence="14">EM17</strain>
    </source>
</reference>
<keyword evidence="10" id="KW-0408">Iron</keyword>
<organism evidence="14 15">
    <name type="scientific">Methylobacterium brachiatum</name>
    <dbReference type="NCBI Taxonomy" id="269660"/>
    <lineage>
        <taxon>Bacteria</taxon>
        <taxon>Pseudomonadati</taxon>
        <taxon>Pseudomonadota</taxon>
        <taxon>Alphaproteobacteria</taxon>
        <taxon>Hyphomicrobiales</taxon>
        <taxon>Methylobacteriaceae</taxon>
        <taxon>Methylobacterium</taxon>
    </lineage>
</organism>
<dbReference type="InterPro" id="IPR011577">
    <property type="entry name" value="Cyt_b561_bac/Ni-Hgenase"/>
</dbReference>
<feature type="transmembrane region" description="Helical" evidence="12">
    <location>
        <begin position="80"/>
        <end position="100"/>
    </location>
</feature>
<proteinExistence type="inferred from homology"/>
<keyword evidence="6 12" id="KW-0812">Transmembrane</keyword>
<evidence type="ECO:0000313" key="14">
    <source>
        <dbReference type="EMBL" id="MER2291331.1"/>
    </source>
</evidence>
<dbReference type="Gene3D" id="1.20.950.20">
    <property type="entry name" value="Transmembrane di-heme cytochromes, Chain C"/>
    <property type="match status" value="1"/>
</dbReference>
<keyword evidence="15" id="KW-1185">Reference proteome</keyword>
<feature type="transmembrane region" description="Helical" evidence="12">
    <location>
        <begin position="35"/>
        <end position="55"/>
    </location>
</feature>
<comment type="caution">
    <text evidence="14">The sequence shown here is derived from an EMBL/GenBank/DDBJ whole genome shotgun (WGS) entry which is preliminary data.</text>
</comment>
<evidence type="ECO:0000259" key="13">
    <source>
        <dbReference type="Pfam" id="PF01292"/>
    </source>
</evidence>
<evidence type="ECO:0000256" key="6">
    <source>
        <dbReference type="ARBA" id="ARBA00022692"/>
    </source>
</evidence>
<keyword evidence="4" id="KW-1003">Cell membrane</keyword>
<dbReference type="PANTHER" id="PTHR30485:SF1">
    <property type="entry name" value="CYTOCHROME YDHU-RELATED"/>
    <property type="match status" value="1"/>
</dbReference>
<dbReference type="InterPro" id="IPR000516">
    <property type="entry name" value="Ni-dep_Hydgase_cyt-B"/>
</dbReference>
<dbReference type="EMBL" id="JBELQD010000043">
    <property type="protein sequence ID" value="MER2291331.1"/>
    <property type="molecule type" value="Genomic_DNA"/>
</dbReference>
<evidence type="ECO:0000256" key="12">
    <source>
        <dbReference type="SAM" id="Phobius"/>
    </source>
</evidence>
<keyword evidence="8" id="KW-0249">Electron transport</keyword>
<evidence type="ECO:0000313" key="15">
    <source>
        <dbReference type="Proteomes" id="UP001432995"/>
    </source>
</evidence>